<comment type="similarity">
    <text evidence="2">Belongs to the ABC transporter superfamily.</text>
</comment>
<evidence type="ECO:0000256" key="4">
    <source>
        <dbReference type="ARBA" id="ARBA00022475"/>
    </source>
</evidence>
<dbReference type="InterPro" id="IPR027417">
    <property type="entry name" value="P-loop_NTPase"/>
</dbReference>
<accession>A0ABZ2SQY8</accession>
<reference evidence="12 13" key="2">
    <citation type="submission" date="2024-03" db="EMBL/GenBank/DDBJ databases">
        <title>The Genome Sequence of Enterococcus sp. DIV2402.</title>
        <authorList>
            <consortium name="The Broad Institute Genomics Platform"/>
            <consortium name="The Broad Institute Microbial Omics Core"/>
            <consortium name="The Broad Institute Genomic Center for Infectious Diseases"/>
            <person name="Earl A."/>
            <person name="Manson A."/>
            <person name="Gilmore M."/>
            <person name="Schwartman J."/>
            <person name="Shea T."/>
            <person name="Abouelleil A."/>
            <person name="Cao P."/>
            <person name="Chapman S."/>
            <person name="Cusick C."/>
            <person name="Young S."/>
            <person name="Neafsey D."/>
            <person name="Nusbaum C."/>
            <person name="Birren B."/>
        </authorList>
    </citation>
    <scope>NUCLEOTIDE SEQUENCE [LARGE SCALE GENOMIC DNA]</scope>
    <source>
        <strain evidence="12 13">DIV2402</strain>
    </source>
</reference>
<evidence type="ECO:0000256" key="7">
    <source>
        <dbReference type="ARBA" id="ARBA00022840"/>
    </source>
</evidence>
<evidence type="ECO:0000256" key="3">
    <source>
        <dbReference type="ARBA" id="ARBA00022448"/>
    </source>
</evidence>
<name>A0ABZ2SQY8_9ENTE</name>
<dbReference type="Pfam" id="PF00005">
    <property type="entry name" value="ABC_tran"/>
    <property type="match status" value="2"/>
</dbReference>
<protein>
    <submittedName>
        <fullName evidence="12">Energy-coupling factor transport system ATP-binding protein</fullName>
    </submittedName>
</protein>
<evidence type="ECO:0000256" key="8">
    <source>
        <dbReference type="ARBA" id="ARBA00022967"/>
    </source>
</evidence>
<evidence type="ECO:0000256" key="5">
    <source>
        <dbReference type="ARBA" id="ARBA00022737"/>
    </source>
</evidence>
<dbReference type="InterPro" id="IPR017871">
    <property type="entry name" value="ABC_transporter-like_CS"/>
</dbReference>
<dbReference type="PROSITE" id="PS50893">
    <property type="entry name" value="ABC_TRANSPORTER_2"/>
    <property type="match status" value="2"/>
</dbReference>
<keyword evidence="7 12" id="KW-0067">ATP-binding</keyword>
<dbReference type="SUPFAM" id="SSF52540">
    <property type="entry name" value="P-loop containing nucleoside triphosphate hydrolases"/>
    <property type="match status" value="2"/>
</dbReference>
<dbReference type="Gene3D" id="3.40.50.300">
    <property type="entry name" value="P-loop containing nucleotide triphosphate hydrolases"/>
    <property type="match status" value="2"/>
</dbReference>
<dbReference type="PANTHER" id="PTHR43553:SF23">
    <property type="entry name" value="ABC TRANSPORTER ATP-BINDING COMPONENT"/>
    <property type="match status" value="1"/>
</dbReference>
<keyword evidence="13" id="KW-1185">Reference proteome</keyword>
<feature type="domain" description="ABC transporter" evidence="11">
    <location>
        <begin position="271"/>
        <end position="475"/>
    </location>
</feature>
<sequence>MDIAVQLQNVSYSYDGENNQLKNIDLRISKGECVLLTGGSGCGKTTITRLINGLIPHYFEGNIQGEIYIDGMHTSLFESWEYGEHVGSVFQDARSQFFTSHILDELAFTSENYGYDPETIKNRIDHVTKANRIVDLKNRKLENLSSGEKQKVAMSVVQVSDPDIYVLDEPSANLDFESCLILAKLLKKLKKQGKTILIADHRIYYLMNLFDRVVYMEEGTIKNQGDSERFNRLDDEYLNSLGIRSNQAITLNEIMKKQPKLESRRQKESELHLNNLSVGYGRRNKPLLENIEFTMSKGEIVVLTGKNGIGKTTLAQTLCGLLKEKAGTIMLNKTKLSMRERRKKFWFVLQDADYQLFSDSVVNELLLGINRTTENIERAEKIMQDLGLETLKERHPASLSGGQKQRLTFAVGLMRQPDYLILDEPTSGLDARNMQRMHRLIDEYREKGIRFIIISHDFEFVSKMQCLIIDMNEYC</sequence>
<keyword evidence="9" id="KW-0472">Membrane</keyword>
<evidence type="ECO:0000313" key="12">
    <source>
        <dbReference type="EMBL" id="WYJ77420.1"/>
    </source>
</evidence>
<dbReference type="InterPro" id="IPR015856">
    <property type="entry name" value="ABC_transpr_CbiO/EcfA_su"/>
</dbReference>
<evidence type="ECO:0000313" key="13">
    <source>
        <dbReference type="Proteomes" id="UP000664701"/>
    </source>
</evidence>
<proteinExistence type="inferred from homology"/>
<dbReference type="PANTHER" id="PTHR43553">
    <property type="entry name" value="HEAVY METAL TRANSPORTER"/>
    <property type="match status" value="1"/>
</dbReference>
<evidence type="ECO:0000256" key="6">
    <source>
        <dbReference type="ARBA" id="ARBA00022741"/>
    </source>
</evidence>
<dbReference type="InterPro" id="IPR003439">
    <property type="entry name" value="ABC_transporter-like_ATP-bd"/>
</dbReference>
<evidence type="ECO:0000256" key="1">
    <source>
        <dbReference type="ARBA" id="ARBA00004202"/>
    </source>
</evidence>
<gene>
    <name evidence="12" type="ORF">DOK78_002058</name>
</gene>
<reference evidence="12 13" key="1">
    <citation type="submission" date="2021-03" db="EMBL/GenBank/DDBJ databases">
        <authorList>
            <person name="Gilmore M.S."/>
            <person name="Schwartzman J."/>
            <person name="Van Tyne D."/>
            <person name="Martin M."/>
            <person name="Earl A.M."/>
            <person name="Manson A.L."/>
            <person name="Straub T."/>
            <person name="Salamzade R."/>
            <person name="Saavedra J."/>
            <person name="Lebreton F."/>
            <person name="Prichula J."/>
            <person name="Schaufler K."/>
            <person name="Gaca A."/>
            <person name="Sgardioli B."/>
            <person name="Wagenaar J."/>
            <person name="Strong T."/>
        </authorList>
    </citation>
    <scope>NUCLEOTIDE SEQUENCE [LARGE SCALE GENOMIC DNA]</scope>
    <source>
        <strain evidence="12 13">DIV2402</strain>
    </source>
</reference>
<feature type="domain" description="ABC transporter" evidence="11">
    <location>
        <begin position="5"/>
        <end position="243"/>
    </location>
</feature>
<dbReference type="SMART" id="SM00382">
    <property type="entry name" value="AAA"/>
    <property type="match status" value="2"/>
</dbReference>
<comment type="function">
    <text evidence="10">Probably part of an ABC transporter complex. Responsible for energy coupling to the transport system.</text>
</comment>
<evidence type="ECO:0000256" key="9">
    <source>
        <dbReference type="ARBA" id="ARBA00023136"/>
    </source>
</evidence>
<evidence type="ECO:0000256" key="2">
    <source>
        <dbReference type="ARBA" id="ARBA00005417"/>
    </source>
</evidence>
<keyword evidence="3" id="KW-0813">Transport</keyword>
<keyword evidence="8" id="KW-1278">Translocase</keyword>
<dbReference type="PROSITE" id="PS00211">
    <property type="entry name" value="ABC_TRANSPORTER_1"/>
    <property type="match status" value="1"/>
</dbReference>
<dbReference type="InterPro" id="IPR050095">
    <property type="entry name" value="ECF_ABC_transporter_ATP-bd"/>
</dbReference>
<dbReference type="Proteomes" id="UP000664701">
    <property type="component" value="Chromosome"/>
</dbReference>
<keyword evidence="6" id="KW-0547">Nucleotide-binding</keyword>
<comment type="subcellular location">
    <subcellularLocation>
        <location evidence="1">Cell membrane</location>
        <topology evidence="1">Peripheral membrane protein</topology>
    </subcellularLocation>
</comment>
<dbReference type="RefSeq" id="WP_207940449.1">
    <property type="nucleotide sequence ID" value="NZ_CP147251.1"/>
</dbReference>
<dbReference type="EMBL" id="CP147251">
    <property type="protein sequence ID" value="WYJ77420.1"/>
    <property type="molecule type" value="Genomic_DNA"/>
</dbReference>
<dbReference type="InterPro" id="IPR003593">
    <property type="entry name" value="AAA+_ATPase"/>
</dbReference>
<dbReference type="GO" id="GO:0005524">
    <property type="term" value="F:ATP binding"/>
    <property type="evidence" value="ECO:0007669"/>
    <property type="project" value="UniProtKB-KW"/>
</dbReference>
<keyword evidence="4" id="KW-1003">Cell membrane</keyword>
<evidence type="ECO:0000259" key="11">
    <source>
        <dbReference type="PROSITE" id="PS50893"/>
    </source>
</evidence>
<keyword evidence="5" id="KW-0677">Repeat</keyword>
<dbReference type="CDD" id="cd03225">
    <property type="entry name" value="ABC_cobalt_CbiO_domain1"/>
    <property type="match status" value="1"/>
</dbReference>
<evidence type="ECO:0000256" key="10">
    <source>
        <dbReference type="ARBA" id="ARBA00025157"/>
    </source>
</evidence>
<organism evidence="12 13">
    <name type="scientific">Candidatus Enterococcus lowellii</name>
    <dbReference type="NCBI Taxonomy" id="2230877"/>
    <lineage>
        <taxon>Bacteria</taxon>
        <taxon>Bacillati</taxon>
        <taxon>Bacillota</taxon>
        <taxon>Bacilli</taxon>
        <taxon>Lactobacillales</taxon>
        <taxon>Enterococcaceae</taxon>
        <taxon>Enterococcus</taxon>
    </lineage>
</organism>